<reference evidence="2" key="1">
    <citation type="journal article" date="2019" name="Int. J. Syst. Evol. Microbiol.">
        <title>The Global Catalogue of Microorganisms (GCM) 10K type strain sequencing project: providing services to taxonomists for standard genome sequencing and annotation.</title>
        <authorList>
            <consortium name="The Broad Institute Genomics Platform"/>
            <consortium name="The Broad Institute Genome Sequencing Center for Infectious Disease"/>
            <person name="Wu L."/>
            <person name="Ma J."/>
        </authorList>
    </citation>
    <scope>NUCLEOTIDE SEQUENCE [LARGE SCALE GENOMIC DNA]</scope>
    <source>
        <strain evidence="2">CGMCC 1.15772</strain>
    </source>
</reference>
<organism evidence="1 2">
    <name type="scientific">Deinococcus lacus</name>
    <dbReference type="NCBI Taxonomy" id="392561"/>
    <lineage>
        <taxon>Bacteria</taxon>
        <taxon>Thermotogati</taxon>
        <taxon>Deinococcota</taxon>
        <taxon>Deinococci</taxon>
        <taxon>Deinococcales</taxon>
        <taxon>Deinococcaceae</taxon>
        <taxon>Deinococcus</taxon>
    </lineage>
</organism>
<proteinExistence type="predicted"/>
<comment type="caution">
    <text evidence="1">The sequence shown here is derived from an EMBL/GenBank/DDBJ whole genome shotgun (WGS) entry which is preliminary data.</text>
</comment>
<gene>
    <name evidence="1" type="ORF">ACFP81_05430</name>
</gene>
<dbReference type="Proteomes" id="UP001596297">
    <property type="component" value="Unassembled WGS sequence"/>
</dbReference>
<sequence length="191" mass="21050">MPELPEYSVFQGERLTLSGTLEEVIRHLKEVGESPHQRPLVFENRTGRTADLNLHGTADEAVARALRAQRQRSLPKPAAPGRPEALAREVQLLPRHWEWLDTQRGGASATLRRLVDEARKANPQAAAAAQAKEATDRFMFVMAGDQAGYEEAGRALYAGNRAAFLSHTAGWPADIREQARKMAGPALHAEE</sequence>
<name>A0ABW1YBH7_9DEIO</name>
<keyword evidence="2" id="KW-1185">Reference proteome</keyword>
<evidence type="ECO:0000313" key="1">
    <source>
        <dbReference type="EMBL" id="MFC6591509.1"/>
    </source>
</evidence>
<dbReference type="EMBL" id="JBHSWD010000001">
    <property type="protein sequence ID" value="MFC6591509.1"/>
    <property type="molecule type" value="Genomic_DNA"/>
</dbReference>
<dbReference type="Pfam" id="PF09998">
    <property type="entry name" value="DUF2239"/>
    <property type="match status" value="1"/>
</dbReference>
<protein>
    <submittedName>
        <fullName evidence="1">DUF2239 family protein</fullName>
    </submittedName>
</protein>
<evidence type="ECO:0000313" key="2">
    <source>
        <dbReference type="Proteomes" id="UP001596297"/>
    </source>
</evidence>
<dbReference type="RefSeq" id="WP_380082514.1">
    <property type="nucleotide sequence ID" value="NZ_JBHSWD010000001.1"/>
</dbReference>
<dbReference type="InterPro" id="IPR018715">
    <property type="entry name" value="DUF2239"/>
</dbReference>
<accession>A0ABW1YBH7</accession>